<evidence type="ECO:0000256" key="3">
    <source>
        <dbReference type="ARBA" id="ARBA00023015"/>
    </source>
</evidence>
<comment type="subcellular location">
    <subcellularLocation>
        <location evidence="1">Nucleus</location>
    </subcellularLocation>
</comment>
<dbReference type="Gene3D" id="4.10.240.10">
    <property type="entry name" value="Zn(2)-C6 fungal-type DNA-binding domain"/>
    <property type="match status" value="1"/>
</dbReference>
<evidence type="ECO:0000256" key="2">
    <source>
        <dbReference type="ARBA" id="ARBA00022833"/>
    </source>
</evidence>
<dbReference type="PROSITE" id="PS50048">
    <property type="entry name" value="ZN2_CY6_FUNGAL_2"/>
    <property type="match status" value="1"/>
</dbReference>
<keyword evidence="4" id="KW-0238">DNA-binding</keyword>
<feature type="compositionally biased region" description="Polar residues" evidence="7">
    <location>
        <begin position="173"/>
        <end position="194"/>
    </location>
</feature>
<organism evidence="9 10">
    <name type="scientific">Sordaria brevicollis</name>
    <dbReference type="NCBI Taxonomy" id="83679"/>
    <lineage>
        <taxon>Eukaryota</taxon>
        <taxon>Fungi</taxon>
        <taxon>Dikarya</taxon>
        <taxon>Ascomycota</taxon>
        <taxon>Pezizomycotina</taxon>
        <taxon>Sordariomycetes</taxon>
        <taxon>Sordariomycetidae</taxon>
        <taxon>Sordariales</taxon>
        <taxon>Sordariaceae</taxon>
        <taxon>Sordaria</taxon>
    </lineage>
</organism>
<dbReference type="GO" id="GO:0008270">
    <property type="term" value="F:zinc ion binding"/>
    <property type="evidence" value="ECO:0007669"/>
    <property type="project" value="InterPro"/>
</dbReference>
<evidence type="ECO:0000256" key="5">
    <source>
        <dbReference type="ARBA" id="ARBA00023163"/>
    </source>
</evidence>
<keyword evidence="6" id="KW-0539">Nucleus</keyword>
<dbReference type="GO" id="GO:0000981">
    <property type="term" value="F:DNA-binding transcription factor activity, RNA polymerase II-specific"/>
    <property type="evidence" value="ECO:0007669"/>
    <property type="project" value="InterPro"/>
</dbReference>
<dbReference type="PANTHER" id="PTHR37534:SF10">
    <property type="entry name" value="ZN(II)2CYS6 TRANSCRIPTION FACTOR (EUROFUNG)"/>
    <property type="match status" value="1"/>
</dbReference>
<keyword evidence="3" id="KW-0805">Transcription regulation</keyword>
<feature type="compositionally biased region" description="Acidic residues" evidence="7">
    <location>
        <begin position="147"/>
        <end position="156"/>
    </location>
</feature>
<evidence type="ECO:0000313" key="9">
    <source>
        <dbReference type="EMBL" id="KAK3400147.1"/>
    </source>
</evidence>
<evidence type="ECO:0000256" key="6">
    <source>
        <dbReference type="ARBA" id="ARBA00023242"/>
    </source>
</evidence>
<comment type="caution">
    <text evidence="9">The sequence shown here is derived from an EMBL/GenBank/DDBJ whole genome shotgun (WGS) entry which is preliminary data.</text>
</comment>
<gene>
    <name evidence="9" type="ORF">B0T20DRAFT_496462</name>
</gene>
<evidence type="ECO:0000259" key="8">
    <source>
        <dbReference type="PROSITE" id="PS50048"/>
    </source>
</evidence>
<evidence type="ECO:0000256" key="7">
    <source>
        <dbReference type="SAM" id="MobiDB-lite"/>
    </source>
</evidence>
<proteinExistence type="predicted"/>
<dbReference type="PANTHER" id="PTHR37534">
    <property type="entry name" value="TRANSCRIPTIONAL ACTIVATOR PROTEIN UGA3"/>
    <property type="match status" value="1"/>
</dbReference>
<dbReference type="Proteomes" id="UP001281003">
    <property type="component" value="Unassembled WGS sequence"/>
</dbReference>
<dbReference type="GO" id="GO:0000976">
    <property type="term" value="F:transcription cis-regulatory region binding"/>
    <property type="evidence" value="ECO:0007669"/>
    <property type="project" value="TreeGrafter"/>
</dbReference>
<protein>
    <recommendedName>
        <fullName evidence="8">Zn(2)-C6 fungal-type domain-containing protein</fullName>
    </recommendedName>
</protein>
<evidence type="ECO:0000256" key="4">
    <source>
        <dbReference type="ARBA" id="ARBA00023125"/>
    </source>
</evidence>
<name>A0AAE0UDI1_SORBR</name>
<dbReference type="SMART" id="SM00066">
    <property type="entry name" value="GAL4"/>
    <property type="match status" value="1"/>
</dbReference>
<dbReference type="InterPro" id="IPR036864">
    <property type="entry name" value="Zn2-C6_fun-type_DNA-bd_sf"/>
</dbReference>
<keyword evidence="10" id="KW-1185">Reference proteome</keyword>
<dbReference type="CDD" id="cd00067">
    <property type="entry name" value="GAL4"/>
    <property type="match status" value="1"/>
</dbReference>
<accession>A0AAE0UDI1</accession>
<sequence>MSDYYRHFLTSMAGVGGHPPLGQHDASIPVQHAPVMGLGTAPASPAYQNMGGYFNGYPEPIMFSAPKAQRSRRKSAPGLDHIKHRRTRSGCYTCRSRRVKCDETHPICERCRKGNRECVYPEPTPPKGSQKDSSGQSRHESPTSSRDDDDDDENEPDGSLTPIMDEDEEEGESATNQSSTRNMPPPQSSASATSLSFNHGALNARQASEGDMRDGHMLPDGASLPHELQFYLNYYRENITHYHYSVVNDCDNFFQEMLTGLAVQDEALLYAVVGFASYLNTLQNPVGEINDFLQFYNRSVTLLLGFLKRKERHTDLTLLTILQLATIEEYLGDWVNLMGHQKAALEVLTELYTPQTVMETSIGRMILTWYTRFDVFTSMMGSFETMLPREWFTDYVEYYEARTAENPTELAYKIELCSGRLRLISMEMALLFGRGARQEITEEEYATEHFRLYNALHEWKNTWDPALLNPELLVTDLSLSRGATGTDSIFQPLTPGLLFRPPLFASTILTCEWNSIALMHGSQGASDPSTETMGRLREHAYIIGQICEVIETWSLSPAGSLIIMQPCIGIAALFLPQEEPYQFWIRKKFALLERMGYIAPSTMRLRIAELFRDGSCLRWWLPNDEGFTPMLQSIRAFADERNATAVSTQSENLRQIRSVFSRMDIRSTAMGQGQHQGQLTDGVSNTMLLE</sequence>
<keyword evidence="2" id="KW-0862">Zinc</keyword>
<feature type="region of interest" description="Disordered" evidence="7">
    <location>
        <begin position="116"/>
        <end position="194"/>
    </location>
</feature>
<feature type="domain" description="Zn(2)-C6 fungal-type" evidence="8">
    <location>
        <begin position="90"/>
        <end position="120"/>
    </location>
</feature>
<dbReference type="InterPro" id="IPR001138">
    <property type="entry name" value="Zn2Cys6_DnaBD"/>
</dbReference>
<dbReference type="EMBL" id="JAUTDP010000004">
    <property type="protein sequence ID" value="KAK3400147.1"/>
    <property type="molecule type" value="Genomic_DNA"/>
</dbReference>
<dbReference type="InterPro" id="IPR021858">
    <property type="entry name" value="Fun_TF"/>
</dbReference>
<reference evidence="9" key="2">
    <citation type="submission" date="2023-07" db="EMBL/GenBank/DDBJ databases">
        <authorList>
            <consortium name="Lawrence Berkeley National Laboratory"/>
            <person name="Haridas S."/>
            <person name="Hensen N."/>
            <person name="Bonometti L."/>
            <person name="Westerberg I."/>
            <person name="Brannstrom I.O."/>
            <person name="Guillou S."/>
            <person name="Cros-Aarteil S."/>
            <person name="Calhoun S."/>
            <person name="Kuo A."/>
            <person name="Mondo S."/>
            <person name="Pangilinan J."/>
            <person name="Riley R."/>
            <person name="LaButti K."/>
            <person name="Andreopoulos B."/>
            <person name="Lipzen A."/>
            <person name="Chen C."/>
            <person name="Yanf M."/>
            <person name="Daum C."/>
            <person name="Ng V."/>
            <person name="Clum A."/>
            <person name="Steindorff A."/>
            <person name="Ohm R."/>
            <person name="Martin F."/>
            <person name="Silar P."/>
            <person name="Natvig D."/>
            <person name="Lalanne C."/>
            <person name="Gautier V."/>
            <person name="Ament-velasquez S.L."/>
            <person name="Kruys A."/>
            <person name="Hutchinson M.I."/>
            <person name="Powell A.J."/>
            <person name="Barry K."/>
            <person name="Miller A.N."/>
            <person name="Grigoriev I.V."/>
            <person name="Debuchy R."/>
            <person name="Gladieux P."/>
            <person name="Thoren M.H."/>
            <person name="Johannesson H."/>
        </authorList>
    </citation>
    <scope>NUCLEOTIDE SEQUENCE</scope>
    <source>
        <strain evidence="9">FGSC 1904</strain>
    </source>
</reference>
<evidence type="ECO:0000256" key="1">
    <source>
        <dbReference type="ARBA" id="ARBA00004123"/>
    </source>
</evidence>
<dbReference type="AlphaFoldDB" id="A0AAE0UDI1"/>
<dbReference type="GO" id="GO:0045944">
    <property type="term" value="P:positive regulation of transcription by RNA polymerase II"/>
    <property type="evidence" value="ECO:0007669"/>
    <property type="project" value="TreeGrafter"/>
</dbReference>
<dbReference type="GO" id="GO:0005634">
    <property type="term" value="C:nucleus"/>
    <property type="evidence" value="ECO:0007669"/>
    <property type="project" value="UniProtKB-SubCell"/>
</dbReference>
<reference evidence="9" key="1">
    <citation type="journal article" date="2023" name="Mol. Phylogenet. Evol.">
        <title>Genome-scale phylogeny and comparative genomics of the fungal order Sordariales.</title>
        <authorList>
            <person name="Hensen N."/>
            <person name="Bonometti L."/>
            <person name="Westerberg I."/>
            <person name="Brannstrom I.O."/>
            <person name="Guillou S."/>
            <person name="Cros-Aarteil S."/>
            <person name="Calhoun S."/>
            <person name="Haridas S."/>
            <person name="Kuo A."/>
            <person name="Mondo S."/>
            <person name="Pangilinan J."/>
            <person name="Riley R."/>
            <person name="LaButti K."/>
            <person name="Andreopoulos B."/>
            <person name="Lipzen A."/>
            <person name="Chen C."/>
            <person name="Yan M."/>
            <person name="Daum C."/>
            <person name="Ng V."/>
            <person name="Clum A."/>
            <person name="Steindorff A."/>
            <person name="Ohm R.A."/>
            <person name="Martin F."/>
            <person name="Silar P."/>
            <person name="Natvig D.O."/>
            <person name="Lalanne C."/>
            <person name="Gautier V."/>
            <person name="Ament-Velasquez S.L."/>
            <person name="Kruys A."/>
            <person name="Hutchinson M.I."/>
            <person name="Powell A.J."/>
            <person name="Barry K."/>
            <person name="Miller A.N."/>
            <person name="Grigoriev I.V."/>
            <person name="Debuchy R."/>
            <person name="Gladieux P."/>
            <person name="Hiltunen Thoren M."/>
            <person name="Johannesson H."/>
        </authorList>
    </citation>
    <scope>NUCLEOTIDE SEQUENCE</scope>
    <source>
        <strain evidence="9">FGSC 1904</strain>
    </source>
</reference>
<dbReference type="Pfam" id="PF11951">
    <property type="entry name" value="Fungal_trans_2"/>
    <property type="match status" value="1"/>
</dbReference>
<evidence type="ECO:0000313" key="10">
    <source>
        <dbReference type="Proteomes" id="UP001281003"/>
    </source>
</evidence>
<dbReference type="PROSITE" id="PS00463">
    <property type="entry name" value="ZN2_CY6_FUNGAL_1"/>
    <property type="match status" value="1"/>
</dbReference>
<dbReference type="SUPFAM" id="SSF57701">
    <property type="entry name" value="Zn2/Cys6 DNA-binding domain"/>
    <property type="match status" value="1"/>
</dbReference>
<keyword evidence="5" id="KW-0804">Transcription</keyword>
<dbReference type="Pfam" id="PF00172">
    <property type="entry name" value="Zn_clus"/>
    <property type="match status" value="1"/>
</dbReference>